<proteinExistence type="predicted"/>
<dbReference type="InterPro" id="IPR028098">
    <property type="entry name" value="Glyco_trans_4-like_N"/>
</dbReference>
<dbReference type="AlphaFoldDB" id="A0A517ZHI5"/>
<keyword evidence="2" id="KW-0808">Transferase</keyword>
<dbReference type="CDD" id="cd03801">
    <property type="entry name" value="GT4_PimA-like"/>
    <property type="match status" value="1"/>
</dbReference>
<dbReference type="PANTHER" id="PTHR12526:SF600">
    <property type="entry name" value="GLYCOSYL TRANSFERASE GROUP 1"/>
    <property type="match status" value="1"/>
</dbReference>
<protein>
    <submittedName>
        <fullName evidence="2">Glycosyl transferases group 1</fullName>
    </submittedName>
</protein>
<dbReference type="GO" id="GO:0016757">
    <property type="term" value="F:glycosyltransferase activity"/>
    <property type="evidence" value="ECO:0007669"/>
    <property type="project" value="UniProtKB-ARBA"/>
</dbReference>
<dbReference type="EMBL" id="CP036276">
    <property type="protein sequence ID" value="QDU41943.1"/>
    <property type="molecule type" value="Genomic_DNA"/>
</dbReference>
<dbReference type="KEGG" id="sdyn:Mal52_03980"/>
<dbReference type="Pfam" id="PF13439">
    <property type="entry name" value="Glyco_transf_4"/>
    <property type="match status" value="1"/>
</dbReference>
<organism evidence="2 3">
    <name type="scientific">Symmachiella dynata</name>
    <dbReference type="NCBI Taxonomy" id="2527995"/>
    <lineage>
        <taxon>Bacteria</taxon>
        <taxon>Pseudomonadati</taxon>
        <taxon>Planctomycetota</taxon>
        <taxon>Planctomycetia</taxon>
        <taxon>Planctomycetales</taxon>
        <taxon>Planctomycetaceae</taxon>
        <taxon>Symmachiella</taxon>
    </lineage>
</organism>
<evidence type="ECO:0000313" key="3">
    <source>
        <dbReference type="Proteomes" id="UP000319383"/>
    </source>
</evidence>
<keyword evidence="3" id="KW-1185">Reference proteome</keyword>
<dbReference type="Proteomes" id="UP000319383">
    <property type="component" value="Chromosome"/>
</dbReference>
<gene>
    <name evidence="2" type="ORF">Mal52_03980</name>
</gene>
<dbReference type="Gene3D" id="3.40.50.2000">
    <property type="entry name" value="Glycogen Phosphorylase B"/>
    <property type="match status" value="2"/>
</dbReference>
<dbReference type="SUPFAM" id="SSF53756">
    <property type="entry name" value="UDP-Glycosyltransferase/glycogen phosphorylase"/>
    <property type="match status" value="1"/>
</dbReference>
<evidence type="ECO:0000259" key="1">
    <source>
        <dbReference type="Pfam" id="PF13439"/>
    </source>
</evidence>
<accession>A0A517ZHI5</accession>
<evidence type="ECO:0000313" key="2">
    <source>
        <dbReference type="EMBL" id="QDU41943.1"/>
    </source>
</evidence>
<sequence>MHQPMKILFLQKRPLFPADMGGKIRTLNVLRYLAAWHEVTYLCNVQAGEEPGVQEMREIGLRVETVPWVETPRSTLKFYGELAANLFSPNPYNVDKDYDPQLRRRAEELLAAEQYDLVVCDFVQMARNAIGLPAAAKVLFEHNVEAQIFERHAQQDEGWLRRKYMGLQWRKMRQFEGEAGQQFDAVVAVSHQDKETYIRDYNWDHVQVIDTAVDLDFFQPDPAAEQPHRIVFVGSMDWLPNQDGVRHFVEQVWPSIRQRCPEAEFRVVGRNPTPMVEQLGRAPGVEIMGTVPDIRPFLAEAALAVVPLLVGGGTRLKIFEAMAMQKAVVSTPLGAEGLEVTSGDNVQLANAGPDFANAVVDLLQDADKRHKMAAAARQLVEENYSAETVARQFEAICIQAVDSQKTAAGTV</sequence>
<reference evidence="2 3" key="1">
    <citation type="submission" date="2019-02" db="EMBL/GenBank/DDBJ databases">
        <title>Deep-cultivation of Planctomycetes and their phenomic and genomic characterization uncovers novel biology.</title>
        <authorList>
            <person name="Wiegand S."/>
            <person name="Jogler M."/>
            <person name="Boedeker C."/>
            <person name="Pinto D."/>
            <person name="Vollmers J."/>
            <person name="Rivas-Marin E."/>
            <person name="Kohn T."/>
            <person name="Peeters S.H."/>
            <person name="Heuer A."/>
            <person name="Rast P."/>
            <person name="Oberbeckmann S."/>
            <person name="Bunk B."/>
            <person name="Jeske O."/>
            <person name="Meyerdierks A."/>
            <person name="Storesund J.E."/>
            <person name="Kallscheuer N."/>
            <person name="Luecker S."/>
            <person name="Lage O.M."/>
            <person name="Pohl T."/>
            <person name="Merkel B.J."/>
            <person name="Hornburger P."/>
            <person name="Mueller R.-W."/>
            <person name="Bruemmer F."/>
            <person name="Labrenz M."/>
            <person name="Spormann A.M."/>
            <person name="Op den Camp H."/>
            <person name="Overmann J."/>
            <person name="Amann R."/>
            <person name="Jetten M.S.M."/>
            <person name="Mascher T."/>
            <person name="Medema M.H."/>
            <person name="Devos D.P."/>
            <person name="Kaster A.-K."/>
            <person name="Ovreas L."/>
            <person name="Rohde M."/>
            <person name="Galperin M.Y."/>
            <person name="Jogler C."/>
        </authorList>
    </citation>
    <scope>NUCLEOTIDE SEQUENCE [LARGE SCALE GENOMIC DNA]</scope>
    <source>
        <strain evidence="2 3">Mal52</strain>
    </source>
</reference>
<feature type="domain" description="Glycosyltransferase subfamily 4-like N-terminal" evidence="1">
    <location>
        <begin position="24"/>
        <end position="216"/>
    </location>
</feature>
<name>A0A517ZHI5_9PLAN</name>
<dbReference type="Pfam" id="PF13692">
    <property type="entry name" value="Glyco_trans_1_4"/>
    <property type="match status" value="1"/>
</dbReference>
<dbReference type="PANTHER" id="PTHR12526">
    <property type="entry name" value="GLYCOSYLTRANSFERASE"/>
    <property type="match status" value="1"/>
</dbReference>